<keyword evidence="5" id="KW-0418">Kinase</keyword>
<dbReference type="InterPro" id="IPR000719">
    <property type="entry name" value="Prot_kinase_dom"/>
</dbReference>
<dbReference type="EC" id="2.7.11.1" evidence="1"/>
<keyword evidence="4" id="KW-0547">Nucleotide-binding</keyword>
<evidence type="ECO:0000256" key="5">
    <source>
        <dbReference type="ARBA" id="ARBA00022777"/>
    </source>
</evidence>
<evidence type="ECO:0000256" key="1">
    <source>
        <dbReference type="ARBA" id="ARBA00012513"/>
    </source>
</evidence>
<dbReference type="InterPro" id="IPR011009">
    <property type="entry name" value="Kinase-like_dom_sf"/>
</dbReference>
<organism evidence="10 11">
    <name type="scientific">Dipteronia sinensis</name>
    <dbReference type="NCBI Taxonomy" id="43782"/>
    <lineage>
        <taxon>Eukaryota</taxon>
        <taxon>Viridiplantae</taxon>
        <taxon>Streptophyta</taxon>
        <taxon>Embryophyta</taxon>
        <taxon>Tracheophyta</taxon>
        <taxon>Spermatophyta</taxon>
        <taxon>Magnoliopsida</taxon>
        <taxon>eudicotyledons</taxon>
        <taxon>Gunneridae</taxon>
        <taxon>Pentapetalae</taxon>
        <taxon>rosids</taxon>
        <taxon>malvids</taxon>
        <taxon>Sapindales</taxon>
        <taxon>Sapindaceae</taxon>
        <taxon>Hippocastanoideae</taxon>
        <taxon>Acereae</taxon>
        <taxon>Dipteronia</taxon>
    </lineage>
</organism>
<name>A0AAD9ZYM3_9ROSI</name>
<keyword evidence="6" id="KW-0067">ATP-binding</keyword>
<dbReference type="PROSITE" id="PS50011">
    <property type="entry name" value="PROTEIN_KINASE_DOM"/>
    <property type="match status" value="1"/>
</dbReference>
<evidence type="ECO:0000256" key="3">
    <source>
        <dbReference type="ARBA" id="ARBA00022679"/>
    </source>
</evidence>
<dbReference type="GO" id="GO:0005524">
    <property type="term" value="F:ATP binding"/>
    <property type="evidence" value="ECO:0007669"/>
    <property type="project" value="UniProtKB-KW"/>
</dbReference>
<evidence type="ECO:0000256" key="7">
    <source>
        <dbReference type="ARBA" id="ARBA00047899"/>
    </source>
</evidence>
<dbReference type="EMBL" id="JANJYJ010000008">
    <property type="protein sequence ID" value="KAK3195339.1"/>
    <property type="molecule type" value="Genomic_DNA"/>
</dbReference>
<evidence type="ECO:0000313" key="10">
    <source>
        <dbReference type="EMBL" id="KAK3195339.1"/>
    </source>
</evidence>
<comment type="caution">
    <text evidence="10">The sequence shown here is derived from an EMBL/GenBank/DDBJ whole genome shotgun (WGS) entry which is preliminary data.</text>
</comment>
<dbReference type="AlphaFoldDB" id="A0AAD9ZYM3"/>
<evidence type="ECO:0000256" key="2">
    <source>
        <dbReference type="ARBA" id="ARBA00022527"/>
    </source>
</evidence>
<gene>
    <name evidence="10" type="ORF">Dsin_026649</name>
</gene>
<dbReference type="Gene3D" id="1.10.510.10">
    <property type="entry name" value="Transferase(Phosphotransferase) domain 1"/>
    <property type="match status" value="1"/>
</dbReference>
<reference evidence="10" key="1">
    <citation type="journal article" date="2023" name="Plant J.">
        <title>Genome sequences and population genomics provide insights into the demographic history, inbreeding, and mutation load of two 'living fossil' tree species of Dipteronia.</title>
        <authorList>
            <person name="Feng Y."/>
            <person name="Comes H.P."/>
            <person name="Chen J."/>
            <person name="Zhu S."/>
            <person name="Lu R."/>
            <person name="Zhang X."/>
            <person name="Li P."/>
            <person name="Qiu J."/>
            <person name="Olsen K.M."/>
            <person name="Qiu Y."/>
        </authorList>
    </citation>
    <scope>NUCLEOTIDE SEQUENCE</scope>
    <source>
        <strain evidence="10">NBL</strain>
    </source>
</reference>
<dbReference type="PANTHER" id="PTHR45637">
    <property type="entry name" value="FLIPPASE KINASE 1-RELATED"/>
    <property type="match status" value="1"/>
</dbReference>
<evidence type="ECO:0000256" key="8">
    <source>
        <dbReference type="ARBA" id="ARBA00048679"/>
    </source>
</evidence>
<accession>A0AAD9ZYM3</accession>
<protein>
    <recommendedName>
        <fullName evidence="1">non-specific serine/threonine protein kinase</fullName>
        <ecNumber evidence="1">2.7.11.1</ecNumber>
    </recommendedName>
</protein>
<dbReference type="GO" id="GO:0004674">
    <property type="term" value="F:protein serine/threonine kinase activity"/>
    <property type="evidence" value="ECO:0007669"/>
    <property type="project" value="UniProtKB-KW"/>
</dbReference>
<keyword evidence="11" id="KW-1185">Reference proteome</keyword>
<keyword evidence="3" id="KW-0808">Transferase</keyword>
<evidence type="ECO:0000313" key="11">
    <source>
        <dbReference type="Proteomes" id="UP001281410"/>
    </source>
</evidence>
<sequence length="154" mass="17557">MVKATAENVDEAVQELPDANLVRFTEHALKGKLCRYWITLFFPHSMLPFSPSVLVLPSFNFLLVTFMVTGADHSSAIDWWALGILLYEILYGRTPFRELSFPMVETCARSLRRLGCYVNLERQNLRGESSSQAANQCVVKQRPCIPLRIKNCCQ</sequence>
<evidence type="ECO:0000256" key="4">
    <source>
        <dbReference type="ARBA" id="ARBA00022741"/>
    </source>
</evidence>
<dbReference type="SUPFAM" id="SSF56112">
    <property type="entry name" value="Protein kinase-like (PK-like)"/>
    <property type="match status" value="1"/>
</dbReference>
<feature type="domain" description="Protein kinase" evidence="9">
    <location>
        <begin position="1"/>
        <end position="154"/>
    </location>
</feature>
<evidence type="ECO:0000256" key="6">
    <source>
        <dbReference type="ARBA" id="ARBA00022840"/>
    </source>
</evidence>
<comment type="catalytic activity">
    <reaction evidence="8">
        <text>L-seryl-[protein] + ATP = O-phospho-L-seryl-[protein] + ADP + H(+)</text>
        <dbReference type="Rhea" id="RHEA:17989"/>
        <dbReference type="Rhea" id="RHEA-COMP:9863"/>
        <dbReference type="Rhea" id="RHEA-COMP:11604"/>
        <dbReference type="ChEBI" id="CHEBI:15378"/>
        <dbReference type="ChEBI" id="CHEBI:29999"/>
        <dbReference type="ChEBI" id="CHEBI:30616"/>
        <dbReference type="ChEBI" id="CHEBI:83421"/>
        <dbReference type="ChEBI" id="CHEBI:456216"/>
        <dbReference type="EC" id="2.7.11.1"/>
    </reaction>
</comment>
<keyword evidence="2" id="KW-0723">Serine/threonine-protein kinase</keyword>
<dbReference type="Proteomes" id="UP001281410">
    <property type="component" value="Unassembled WGS sequence"/>
</dbReference>
<comment type="catalytic activity">
    <reaction evidence="7">
        <text>L-threonyl-[protein] + ATP = O-phospho-L-threonyl-[protein] + ADP + H(+)</text>
        <dbReference type="Rhea" id="RHEA:46608"/>
        <dbReference type="Rhea" id="RHEA-COMP:11060"/>
        <dbReference type="Rhea" id="RHEA-COMP:11605"/>
        <dbReference type="ChEBI" id="CHEBI:15378"/>
        <dbReference type="ChEBI" id="CHEBI:30013"/>
        <dbReference type="ChEBI" id="CHEBI:30616"/>
        <dbReference type="ChEBI" id="CHEBI:61977"/>
        <dbReference type="ChEBI" id="CHEBI:456216"/>
        <dbReference type="EC" id="2.7.11.1"/>
    </reaction>
</comment>
<evidence type="ECO:0000259" key="9">
    <source>
        <dbReference type="PROSITE" id="PS50011"/>
    </source>
</evidence>
<proteinExistence type="predicted"/>